<evidence type="ECO:0000313" key="2">
    <source>
        <dbReference type="EMBL" id="EFO61191.1"/>
    </source>
</evidence>
<dbReference type="AlphaFoldDB" id="E1F8N6"/>
<dbReference type="Proteomes" id="UP000008974">
    <property type="component" value="Unassembled WGS sequence"/>
</dbReference>
<protein>
    <submittedName>
        <fullName evidence="2">Uncharacterized protein</fullName>
    </submittedName>
</protein>
<proteinExistence type="predicted"/>
<comment type="caution">
    <text evidence="2">The sequence shown here is derived from an EMBL/GenBank/DDBJ whole genome shotgun (WGS) entry which is preliminary data.</text>
</comment>
<reference evidence="2 3" key="1">
    <citation type="journal article" date="2010" name="BMC Genomics">
        <title>Genome analysis and comparative genomics of a Giardia intestinalis assemblage E isolate.</title>
        <authorList>
            <person name="Jerlstrom-Hultqvist J."/>
            <person name="Franzen O."/>
            <person name="Ankarklev J."/>
            <person name="Xu F."/>
            <person name="Nohynkova E."/>
            <person name="Andersson J.O."/>
            <person name="Svard S.G."/>
            <person name="Andersson B."/>
        </authorList>
    </citation>
    <scope>NUCLEOTIDE SEQUENCE [LARGE SCALE GENOMIC DNA]</scope>
    <source>
        <strain evidence="2 3">P15</strain>
    </source>
</reference>
<evidence type="ECO:0000313" key="3">
    <source>
        <dbReference type="Proteomes" id="UP000008974"/>
    </source>
</evidence>
<name>E1F8N6_GIAIA</name>
<dbReference type="EMBL" id="ACVC01000238">
    <property type="protein sequence ID" value="EFO61191.1"/>
    <property type="molecule type" value="Genomic_DNA"/>
</dbReference>
<feature type="region of interest" description="Disordered" evidence="1">
    <location>
        <begin position="185"/>
        <end position="224"/>
    </location>
</feature>
<accession>E1F8N6</accession>
<evidence type="ECO:0000256" key="1">
    <source>
        <dbReference type="SAM" id="MobiDB-lite"/>
    </source>
</evidence>
<gene>
    <name evidence="2" type="ORF">GLP15_1464</name>
</gene>
<feature type="region of interest" description="Disordered" evidence="1">
    <location>
        <begin position="124"/>
        <end position="148"/>
    </location>
</feature>
<organism evidence="2 3">
    <name type="scientific">Giardia intestinalis (strain P15)</name>
    <name type="common">Giardia lamblia</name>
    <dbReference type="NCBI Taxonomy" id="658858"/>
    <lineage>
        <taxon>Eukaryota</taxon>
        <taxon>Metamonada</taxon>
        <taxon>Diplomonadida</taxon>
        <taxon>Hexamitidae</taxon>
        <taxon>Giardiinae</taxon>
        <taxon>Giardia</taxon>
    </lineage>
</organism>
<dbReference type="VEuPathDB" id="GiardiaDB:GLP15_1464"/>
<sequence length="236" mass="24707">MVEPLTQVCTFTNACTSGPPSSGLVRGCVASGLCLAPGLPPGRCASSGCCYPLCGLPVRRTRGDACGQSIPSVSVATRRLVGPWSQVNRTLVHVLLPHEIMGALVVQRVWLSWRRGLHPSVHRTARTRADEPPDGRAGPGHGSRTVCCSPRGVPLGGLPRCPVPRRGRQAPRSCLWWTPGPAVRPPLSEPASQRSRLPLEGSMGSRGGSVSASGRGGSLVHPPPAPLSVSFALVLH</sequence>